<dbReference type="GO" id="GO:0007264">
    <property type="term" value="P:small GTPase-mediated signal transduction"/>
    <property type="evidence" value="ECO:0007669"/>
    <property type="project" value="TreeGrafter"/>
</dbReference>
<dbReference type="Gene3D" id="2.30.30.40">
    <property type="entry name" value="SH3 Domains"/>
    <property type="match status" value="1"/>
</dbReference>
<dbReference type="Ensembl" id="ENSCCRT00010012705.1">
    <property type="protein sequence ID" value="ENSCCRP00010011671.1"/>
    <property type="gene ID" value="ENSCCRG00010004926.1"/>
</dbReference>
<feature type="domain" description="SH3" evidence="5">
    <location>
        <begin position="177"/>
        <end position="239"/>
    </location>
</feature>
<dbReference type="InterPro" id="IPR036871">
    <property type="entry name" value="PX_dom_sf"/>
</dbReference>
<dbReference type="PROSITE" id="PS50002">
    <property type="entry name" value="SH3"/>
    <property type="match status" value="1"/>
</dbReference>
<dbReference type="CDD" id="cd04384">
    <property type="entry name" value="RhoGAP_CdGAP"/>
    <property type="match status" value="1"/>
</dbReference>
<dbReference type="FunFam" id="1.10.555.10:FF:000002">
    <property type="entry name" value="rho GTPase-activating protein 32 isoform X1"/>
    <property type="match status" value="1"/>
</dbReference>
<protein>
    <submittedName>
        <fullName evidence="7">Rho GTPase activating protein 33</fullName>
    </submittedName>
</protein>
<sequence>SFYILFNLKIQTRAEGNVHSTVMRVGVARALRRLSVVKGHFPKLVDCAHFHYEHVDFSSLESDASWTSGSAKDLVFLVQVSCQGKTWMVRRSYEEFRTLDAHLHQCIYDRRYSQLLALPALCEIGDRIFTPLLSEYLNRLSMIVDNKMNCGPVLSWMEIDNHGNRFQLKEEASLNVPAIAAARVIKRYTAQANDEISIEVGDILSVIDMPPKEDTTWWRGKHGFQVGFFPSECVELINEKRPQSVNAPVSKQALCHPLLVVSKKHGKLMGFLRTFMKSRPTKQKLKQRGILKERVFGCDLGEHLLNSGQDVPQVLTSCSEFIEKYGVVDGIYRHSGVSSNIQKLRHEFDSENVPDLTKDVYMQDIHCVGSLCKLYFRELPNPLLTYQLYDKFAECMGEMTEEERMMKVHDVIQQLPPPHYRTLEYLIKHLARLATCSGETNMHIKNLAIVWAPNLLRSKEIEVAGLNGADPFKEVRIQSVVVEFLLSNVEVLFSDSFTSVGRFSAGMLIDLGCCLCRQCTMFSCLVN</sequence>
<dbReference type="InterPro" id="IPR051576">
    <property type="entry name" value="PX-Rho_GAP"/>
</dbReference>
<dbReference type="FunFam" id="2.30.30.40:FF:000030">
    <property type="entry name" value="rho GTPase-activating protein 32 isoform X2"/>
    <property type="match status" value="1"/>
</dbReference>
<evidence type="ECO:0000256" key="4">
    <source>
        <dbReference type="PROSITE-ProRule" id="PRU00192"/>
    </source>
</evidence>
<dbReference type="GO" id="GO:0005096">
    <property type="term" value="F:GTPase activator activity"/>
    <property type="evidence" value="ECO:0007669"/>
    <property type="project" value="UniProtKB-KW"/>
</dbReference>
<evidence type="ECO:0000256" key="3">
    <source>
        <dbReference type="ARBA" id="ARBA00022468"/>
    </source>
</evidence>
<dbReference type="GO" id="GO:0005938">
    <property type="term" value="C:cell cortex"/>
    <property type="evidence" value="ECO:0007669"/>
    <property type="project" value="TreeGrafter"/>
</dbReference>
<evidence type="ECO:0000259" key="6">
    <source>
        <dbReference type="PROSITE" id="PS50238"/>
    </source>
</evidence>
<dbReference type="AlphaFoldDB" id="A0A8C1GNH6"/>
<dbReference type="GO" id="GO:0005654">
    <property type="term" value="C:nucleoplasm"/>
    <property type="evidence" value="ECO:0007669"/>
    <property type="project" value="TreeGrafter"/>
</dbReference>
<dbReference type="SUPFAM" id="SSF50044">
    <property type="entry name" value="SH3-domain"/>
    <property type="match status" value="1"/>
</dbReference>
<dbReference type="Pfam" id="PF07653">
    <property type="entry name" value="SH3_2"/>
    <property type="match status" value="1"/>
</dbReference>
<proteinExistence type="inferred from homology"/>
<dbReference type="GO" id="GO:0001650">
    <property type="term" value="C:fibrillar center"/>
    <property type="evidence" value="ECO:0007669"/>
    <property type="project" value="TreeGrafter"/>
</dbReference>
<evidence type="ECO:0000256" key="2">
    <source>
        <dbReference type="ARBA" id="ARBA00022443"/>
    </source>
</evidence>
<dbReference type="SUPFAM" id="SSF48350">
    <property type="entry name" value="GTPase activation domain, GAP"/>
    <property type="match status" value="1"/>
</dbReference>
<dbReference type="CDD" id="cd11835">
    <property type="entry name" value="SH3_ARHGAP32_33"/>
    <property type="match status" value="1"/>
</dbReference>
<keyword evidence="2 4" id="KW-0728">SH3 domain</keyword>
<evidence type="ECO:0000259" key="5">
    <source>
        <dbReference type="PROSITE" id="PS50002"/>
    </source>
</evidence>
<reference evidence="7" key="1">
    <citation type="submission" date="2025-08" db="UniProtKB">
        <authorList>
            <consortium name="Ensembl"/>
        </authorList>
    </citation>
    <scope>IDENTIFICATION</scope>
</reference>
<evidence type="ECO:0000313" key="8">
    <source>
        <dbReference type="Proteomes" id="UP000694427"/>
    </source>
</evidence>
<evidence type="ECO:0000256" key="1">
    <source>
        <dbReference type="ARBA" id="ARBA00008795"/>
    </source>
</evidence>
<dbReference type="GO" id="GO:0005794">
    <property type="term" value="C:Golgi apparatus"/>
    <property type="evidence" value="ECO:0007669"/>
    <property type="project" value="TreeGrafter"/>
</dbReference>
<reference evidence="7" key="2">
    <citation type="submission" date="2025-09" db="UniProtKB">
        <authorList>
            <consortium name="Ensembl"/>
        </authorList>
    </citation>
    <scope>IDENTIFICATION</scope>
</reference>
<dbReference type="Pfam" id="PF00620">
    <property type="entry name" value="RhoGAP"/>
    <property type="match status" value="1"/>
</dbReference>
<dbReference type="InterPro" id="IPR008936">
    <property type="entry name" value="Rho_GTPase_activation_prot"/>
</dbReference>
<dbReference type="InterPro" id="IPR000198">
    <property type="entry name" value="RhoGAP_dom"/>
</dbReference>
<evidence type="ECO:0000313" key="7">
    <source>
        <dbReference type="Ensembl" id="ENSCCRP00010011671.1"/>
    </source>
</evidence>
<dbReference type="Gene3D" id="3.30.1520.10">
    <property type="entry name" value="Phox-like domain"/>
    <property type="match status" value="1"/>
</dbReference>
<dbReference type="InterPro" id="IPR036028">
    <property type="entry name" value="SH3-like_dom_sf"/>
</dbReference>
<keyword evidence="3" id="KW-0343">GTPase activation</keyword>
<organism evidence="7 8">
    <name type="scientific">Cyprinus carpio</name>
    <name type="common">Common carp</name>
    <dbReference type="NCBI Taxonomy" id="7962"/>
    <lineage>
        <taxon>Eukaryota</taxon>
        <taxon>Metazoa</taxon>
        <taxon>Chordata</taxon>
        <taxon>Craniata</taxon>
        <taxon>Vertebrata</taxon>
        <taxon>Euteleostomi</taxon>
        <taxon>Actinopterygii</taxon>
        <taxon>Neopterygii</taxon>
        <taxon>Teleostei</taxon>
        <taxon>Ostariophysi</taxon>
        <taxon>Cypriniformes</taxon>
        <taxon>Cyprinidae</taxon>
        <taxon>Cyprininae</taxon>
        <taxon>Cyprinus</taxon>
    </lineage>
</organism>
<dbReference type="SUPFAM" id="SSF64268">
    <property type="entry name" value="PX domain"/>
    <property type="match status" value="1"/>
</dbReference>
<name>A0A8C1GNH6_CYPCA</name>
<dbReference type="Proteomes" id="UP000694427">
    <property type="component" value="Unplaced"/>
</dbReference>
<dbReference type="GO" id="GO:0015629">
    <property type="term" value="C:actin cytoskeleton"/>
    <property type="evidence" value="ECO:0007669"/>
    <property type="project" value="TreeGrafter"/>
</dbReference>
<dbReference type="Gene3D" id="1.10.555.10">
    <property type="entry name" value="Rho GTPase activation protein"/>
    <property type="match status" value="1"/>
</dbReference>
<keyword evidence="8" id="KW-1185">Reference proteome</keyword>
<dbReference type="InterPro" id="IPR001452">
    <property type="entry name" value="SH3_domain"/>
</dbReference>
<feature type="domain" description="Rho-GAP" evidence="6">
    <location>
        <begin position="298"/>
        <end position="493"/>
    </location>
</feature>
<dbReference type="SMART" id="SM00324">
    <property type="entry name" value="RhoGAP"/>
    <property type="match status" value="1"/>
</dbReference>
<dbReference type="PANTHER" id="PTHR15729:SF14">
    <property type="entry name" value="RHO GTPASE-ACTIVATING PROTEIN 33 ISOFORM X1"/>
    <property type="match status" value="1"/>
</dbReference>
<dbReference type="SMART" id="SM00326">
    <property type="entry name" value="SH3"/>
    <property type="match status" value="1"/>
</dbReference>
<accession>A0A8C1GNH6</accession>
<dbReference type="GO" id="GO:0035091">
    <property type="term" value="F:phosphatidylinositol binding"/>
    <property type="evidence" value="ECO:0007669"/>
    <property type="project" value="InterPro"/>
</dbReference>
<dbReference type="PROSITE" id="PS50238">
    <property type="entry name" value="RHOGAP"/>
    <property type="match status" value="1"/>
</dbReference>
<comment type="similarity">
    <text evidence="1">Belongs to the PX domain-containing GAP family.</text>
</comment>
<dbReference type="PANTHER" id="PTHR15729">
    <property type="entry name" value="CDC42 GTPASE-ACTIVATING PROTEIN"/>
    <property type="match status" value="1"/>
</dbReference>